<dbReference type="Pfam" id="PF11187">
    <property type="entry name" value="Mbeg1-like"/>
    <property type="match status" value="1"/>
</dbReference>
<dbReference type="SUPFAM" id="SSF53474">
    <property type="entry name" value="alpha/beta-Hydrolases"/>
    <property type="match status" value="1"/>
</dbReference>
<dbReference type="STRING" id="873448.STRPO_0182"/>
<evidence type="ECO:0000313" key="2">
    <source>
        <dbReference type="Proteomes" id="UP000304914"/>
    </source>
</evidence>
<dbReference type="Proteomes" id="UP000304914">
    <property type="component" value="Chromosome"/>
</dbReference>
<dbReference type="Gene3D" id="3.40.50.1820">
    <property type="entry name" value="alpha/beta hydrolase"/>
    <property type="match status" value="1"/>
</dbReference>
<dbReference type="EMBL" id="LR594035">
    <property type="protein sequence ID" value="VTS27884.1"/>
    <property type="molecule type" value="Genomic_DNA"/>
</dbReference>
<sequence length="405" mass="46215">MPVLRDYIIKQSKASFKSLPLNELDIIAINEIGYLSFDDLAGIRIDEKTEISIKDIKKATSLDCQKTIYNYLITKERLELFEAMQGSQRFQDLALSHYVNEVDREFEKQFAAMVFTIPSINHVQIVFRGTDDSVIGWKEDFKLTYMSEIPAQRSAISYLSSYIGSHPSQEVFVTGHSKGGNLALYASCFLLPPFQAKIKKIYALDSPGLPEKLLQREAYKAVRRRLVIIRPQESIVGVMLYCDVKPKVVKSLAYGLLQHKTCNWQVDPEGSLVTVPSQTELSLSLEKTFKDWTKQLSKQDLKLVCDSFFDTLISSGITSLNAFSFDEKAFATFFKVISSLRSIDQAKKIIMLKSIRQLIHDYTGYRKRAVTKKIEKRMGHFLKKNTDKTVVREIIAAFFTPMFSA</sequence>
<accession>A0A4U9YNP3</accession>
<dbReference type="AlphaFoldDB" id="A0A4U9YNP3"/>
<protein>
    <submittedName>
        <fullName evidence="1">Predicted lipase</fullName>
    </submittedName>
</protein>
<evidence type="ECO:0000313" key="1">
    <source>
        <dbReference type="EMBL" id="VTS27884.1"/>
    </source>
</evidence>
<reference evidence="1 2" key="1">
    <citation type="submission" date="2019-05" db="EMBL/GenBank/DDBJ databases">
        <authorList>
            <consortium name="Pathogen Informatics"/>
        </authorList>
    </citation>
    <scope>NUCLEOTIDE SEQUENCE [LARGE SCALE GENOMIC DNA]</scope>
    <source>
        <strain evidence="1 2">NCTC5385</strain>
    </source>
</reference>
<dbReference type="InterPro" id="IPR024499">
    <property type="entry name" value="Mbeg1-like"/>
</dbReference>
<name>A0A4U9YNP3_9STRE</name>
<proteinExistence type="predicted"/>
<gene>
    <name evidence="1" type="ORF">NCTC5385_01352</name>
</gene>
<dbReference type="RefSeq" id="WP_225247796.1">
    <property type="nucleotide sequence ID" value="NZ_LR594035.1"/>
</dbReference>
<dbReference type="InterPro" id="IPR029058">
    <property type="entry name" value="AB_hydrolase_fold"/>
</dbReference>
<organism evidence="1 2">
    <name type="scientific">Streptococcus pseudoporcinus</name>
    <dbReference type="NCBI Taxonomy" id="361101"/>
    <lineage>
        <taxon>Bacteria</taxon>
        <taxon>Bacillati</taxon>
        <taxon>Bacillota</taxon>
        <taxon>Bacilli</taxon>
        <taxon>Lactobacillales</taxon>
        <taxon>Streptococcaceae</taxon>
        <taxon>Streptococcus</taxon>
    </lineage>
</organism>